<keyword evidence="2" id="KW-0813">Transport</keyword>
<dbReference type="SUPFAM" id="SSF161098">
    <property type="entry name" value="MetI-like"/>
    <property type="match status" value="1"/>
</dbReference>
<keyword evidence="4" id="KW-0997">Cell inner membrane</keyword>
<dbReference type="KEGG" id="mtai:Mtai_v1c28780"/>
<dbReference type="PROSITE" id="PS50928">
    <property type="entry name" value="ABC_TM1"/>
    <property type="match status" value="1"/>
</dbReference>
<keyword evidence="6 8" id="KW-1133">Transmembrane helix</keyword>
<reference evidence="10 11" key="1">
    <citation type="submission" date="2018-08" db="EMBL/GenBank/DDBJ databases">
        <title>Meiothermus cateniformans JCM 15151 genome sequencing project.</title>
        <authorList>
            <person name="Da Costa M.S."/>
            <person name="Albuquerque L."/>
            <person name="Raposo P."/>
            <person name="Froufe H.J.C."/>
            <person name="Barroso C.S."/>
            <person name="Egas C."/>
        </authorList>
    </citation>
    <scope>NUCLEOTIDE SEQUENCE [LARGE SCALE GENOMIC DNA]</scope>
    <source>
        <strain evidence="10 11">JCM 15151</strain>
    </source>
</reference>
<dbReference type="OrthoDB" id="9782004at2"/>
<evidence type="ECO:0000256" key="6">
    <source>
        <dbReference type="ARBA" id="ARBA00022989"/>
    </source>
</evidence>
<evidence type="ECO:0000313" key="10">
    <source>
        <dbReference type="EMBL" id="RIH75161.1"/>
    </source>
</evidence>
<evidence type="ECO:0000256" key="4">
    <source>
        <dbReference type="ARBA" id="ARBA00022519"/>
    </source>
</evidence>
<dbReference type="InterPro" id="IPR035906">
    <property type="entry name" value="MetI-like_sf"/>
</dbReference>
<dbReference type="EMBL" id="QWKX01000077">
    <property type="protein sequence ID" value="RIH75161.1"/>
    <property type="molecule type" value="Genomic_DNA"/>
</dbReference>
<dbReference type="PANTHER" id="PTHR43357:SF4">
    <property type="entry name" value="INNER MEMBRANE ABC TRANSPORTER PERMEASE PROTEIN YDCV"/>
    <property type="match status" value="1"/>
</dbReference>
<feature type="transmembrane region" description="Helical" evidence="8">
    <location>
        <begin position="64"/>
        <end position="88"/>
    </location>
</feature>
<evidence type="ECO:0000256" key="1">
    <source>
        <dbReference type="ARBA" id="ARBA00004429"/>
    </source>
</evidence>
<evidence type="ECO:0000256" key="5">
    <source>
        <dbReference type="ARBA" id="ARBA00022692"/>
    </source>
</evidence>
<evidence type="ECO:0000313" key="11">
    <source>
        <dbReference type="Proteomes" id="UP000266089"/>
    </source>
</evidence>
<evidence type="ECO:0000256" key="7">
    <source>
        <dbReference type="ARBA" id="ARBA00023136"/>
    </source>
</evidence>
<protein>
    <submittedName>
        <fullName evidence="10">Putative 2-aminoethylphosphonate transport system permease protein PhnV</fullName>
    </submittedName>
</protein>
<dbReference type="PANTHER" id="PTHR43357">
    <property type="entry name" value="INNER MEMBRANE ABC TRANSPORTER PERMEASE PROTEIN YDCV"/>
    <property type="match status" value="1"/>
</dbReference>
<dbReference type="GO" id="GO:0005886">
    <property type="term" value="C:plasma membrane"/>
    <property type="evidence" value="ECO:0007669"/>
    <property type="project" value="UniProtKB-SubCell"/>
</dbReference>
<keyword evidence="5 8" id="KW-0812">Transmembrane</keyword>
<feature type="transmembrane region" description="Helical" evidence="8">
    <location>
        <begin position="232"/>
        <end position="252"/>
    </location>
</feature>
<dbReference type="AlphaFoldDB" id="A0A399DY76"/>
<evidence type="ECO:0000256" key="8">
    <source>
        <dbReference type="SAM" id="Phobius"/>
    </source>
</evidence>
<keyword evidence="7 8" id="KW-0472">Membrane</keyword>
<sequence length="261" mass="28222">MSQLLRRALLLALGLYLFLPILASLAYSVATSWTALLPEGYTLKHWANLLENQRFWLALGRTALLSFSVVALSIFFLVPTLFVVRMYYPRVAGVLEFLTLWPFVFPGVILAVGLISLYSSPPLQLAQTPFLLIAAVTVISLPYAYRAVDNAFAAADIKTLAEAARSLGADDAKTLAWVILPTVLPGVLSGGVLAFSAAFGEFALTQLLIGTLWETLPVYQVQLARTDGNGSAAITVLSFLAAWGLGFWALSLRKDAKVSVI</sequence>
<dbReference type="InterPro" id="IPR000515">
    <property type="entry name" value="MetI-like"/>
</dbReference>
<evidence type="ECO:0000259" key="9">
    <source>
        <dbReference type="PROSITE" id="PS50928"/>
    </source>
</evidence>
<comment type="caution">
    <text evidence="10">The sequence shown here is derived from an EMBL/GenBank/DDBJ whole genome shotgun (WGS) entry which is preliminary data.</text>
</comment>
<feature type="transmembrane region" description="Helical" evidence="8">
    <location>
        <begin position="125"/>
        <end position="145"/>
    </location>
</feature>
<dbReference type="Gene3D" id="1.10.3720.10">
    <property type="entry name" value="MetI-like"/>
    <property type="match status" value="1"/>
</dbReference>
<accession>A0A399DY76</accession>
<dbReference type="RefSeq" id="WP_036197688.1">
    <property type="nucleotide sequence ID" value="NZ_JBHSXZ010000039.1"/>
</dbReference>
<evidence type="ECO:0000256" key="2">
    <source>
        <dbReference type="ARBA" id="ARBA00022448"/>
    </source>
</evidence>
<feature type="transmembrane region" description="Helical" evidence="8">
    <location>
        <begin position="175"/>
        <end position="199"/>
    </location>
</feature>
<keyword evidence="3" id="KW-1003">Cell membrane</keyword>
<proteinExistence type="predicted"/>
<feature type="domain" description="ABC transmembrane type-1" evidence="9">
    <location>
        <begin position="59"/>
        <end position="249"/>
    </location>
</feature>
<feature type="transmembrane region" description="Helical" evidence="8">
    <location>
        <begin position="100"/>
        <end position="119"/>
    </location>
</feature>
<dbReference type="CDD" id="cd06261">
    <property type="entry name" value="TM_PBP2"/>
    <property type="match status" value="1"/>
</dbReference>
<organism evidence="10 11">
    <name type="scientific">Meiothermus taiwanensis</name>
    <dbReference type="NCBI Taxonomy" id="172827"/>
    <lineage>
        <taxon>Bacteria</taxon>
        <taxon>Thermotogati</taxon>
        <taxon>Deinococcota</taxon>
        <taxon>Deinococci</taxon>
        <taxon>Thermales</taxon>
        <taxon>Thermaceae</taxon>
        <taxon>Meiothermus</taxon>
    </lineage>
</organism>
<gene>
    <name evidence="10" type="primary">phnV_2</name>
    <name evidence="10" type="ORF">Mcate_02367</name>
</gene>
<dbReference type="Proteomes" id="UP000266089">
    <property type="component" value="Unassembled WGS sequence"/>
</dbReference>
<dbReference type="GO" id="GO:0055085">
    <property type="term" value="P:transmembrane transport"/>
    <property type="evidence" value="ECO:0007669"/>
    <property type="project" value="InterPro"/>
</dbReference>
<name>A0A399DY76_9DEIN</name>
<evidence type="ECO:0000256" key="3">
    <source>
        <dbReference type="ARBA" id="ARBA00022475"/>
    </source>
</evidence>
<comment type="subcellular location">
    <subcellularLocation>
        <location evidence="1">Cell inner membrane</location>
        <topology evidence="1">Multi-pass membrane protein</topology>
    </subcellularLocation>
</comment>